<comment type="caution">
    <text evidence="2">The sequence shown here is derived from an EMBL/GenBank/DDBJ whole genome shotgun (WGS) entry which is preliminary data.</text>
</comment>
<feature type="region of interest" description="Disordered" evidence="1">
    <location>
        <begin position="23"/>
        <end position="95"/>
    </location>
</feature>
<sequence>MSNPSLQGVIFCMIVTRAHKAAIESSNQSYQRTGGVPNVGGAMPMRPVAIKITTQSQMDGENSDSTDRKSSDLTPPPSPRYLRSSRTLDGHRSPV</sequence>
<name>A0A9P6JSC9_9AGAR</name>
<protein>
    <submittedName>
        <fullName evidence="2">Uncharacterized protein</fullName>
    </submittedName>
</protein>
<gene>
    <name evidence="2" type="ORF">CPB83DRAFT_128372</name>
</gene>
<feature type="compositionally biased region" description="Basic and acidic residues" evidence="1">
    <location>
        <begin position="86"/>
        <end position="95"/>
    </location>
</feature>
<evidence type="ECO:0000313" key="2">
    <source>
        <dbReference type="EMBL" id="KAF9531196.1"/>
    </source>
</evidence>
<organism evidence="2 3">
    <name type="scientific">Crepidotus variabilis</name>
    <dbReference type="NCBI Taxonomy" id="179855"/>
    <lineage>
        <taxon>Eukaryota</taxon>
        <taxon>Fungi</taxon>
        <taxon>Dikarya</taxon>
        <taxon>Basidiomycota</taxon>
        <taxon>Agaricomycotina</taxon>
        <taxon>Agaricomycetes</taxon>
        <taxon>Agaricomycetidae</taxon>
        <taxon>Agaricales</taxon>
        <taxon>Agaricineae</taxon>
        <taxon>Crepidotaceae</taxon>
        <taxon>Crepidotus</taxon>
    </lineage>
</organism>
<accession>A0A9P6JSC9</accession>
<evidence type="ECO:0000313" key="3">
    <source>
        <dbReference type="Proteomes" id="UP000807306"/>
    </source>
</evidence>
<reference evidence="2" key="1">
    <citation type="submission" date="2020-11" db="EMBL/GenBank/DDBJ databases">
        <authorList>
            <consortium name="DOE Joint Genome Institute"/>
            <person name="Ahrendt S."/>
            <person name="Riley R."/>
            <person name="Andreopoulos W."/>
            <person name="Labutti K."/>
            <person name="Pangilinan J."/>
            <person name="Ruiz-Duenas F.J."/>
            <person name="Barrasa J.M."/>
            <person name="Sanchez-Garcia M."/>
            <person name="Camarero S."/>
            <person name="Miyauchi S."/>
            <person name="Serrano A."/>
            <person name="Linde D."/>
            <person name="Babiker R."/>
            <person name="Drula E."/>
            <person name="Ayuso-Fernandez I."/>
            <person name="Pacheco R."/>
            <person name="Padilla G."/>
            <person name="Ferreira P."/>
            <person name="Barriuso J."/>
            <person name="Kellner H."/>
            <person name="Castanera R."/>
            <person name="Alfaro M."/>
            <person name="Ramirez L."/>
            <person name="Pisabarro A.G."/>
            <person name="Kuo A."/>
            <person name="Tritt A."/>
            <person name="Lipzen A."/>
            <person name="He G."/>
            <person name="Yan M."/>
            <person name="Ng V."/>
            <person name="Cullen D."/>
            <person name="Martin F."/>
            <person name="Rosso M.-N."/>
            <person name="Henrissat B."/>
            <person name="Hibbett D."/>
            <person name="Martinez A.T."/>
            <person name="Grigoriev I.V."/>
        </authorList>
    </citation>
    <scope>NUCLEOTIDE SEQUENCE</scope>
    <source>
        <strain evidence="2">CBS 506.95</strain>
    </source>
</reference>
<proteinExistence type="predicted"/>
<dbReference type="EMBL" id="MU157836">
    <property type="protein sequence ID" value="KAF9531196.1"/>
    <property type="molecule type" value="Genomic_DNA"/>
</dbReference>
<keyword evidence="3" id="KW-1185">Reference proteome</keyword>
<dbReference type="Proteomes" id="UP000807306">
    <property type="component" value="Unassembled WGS sequence"/>
</dbReference>
<dbReference type="OrthoDB" id="2756618at2759"/>
<evidence type="ECO:0000256" key="1">
    <source>
        <dbReference type="SAM" id="MobiDB-lite"/>
    </source>
</evidence>
<dbReference type="AlphaFoldDB" id="A0A9P6JSC9"/>